<keyword evidence="3" id="KW-1185">Reference proteome</keyword>
<evidence type="ECO:0000313" key="2">
    <source>
        <dbReference type="EMBL" id="GGB67095.1"/>
    </source>
</evidence>
<reference evidence="3" key="1">
    <citation type="journal article" date="2019" name="Int. J. Syst. Evol. Microbiol.">
        <title>The Global Catalogue of Microorganisms (GCM) 10K type strain sequencing project: providing services to taxonomists for standard genome sequencing and annotation.</title>
        <authorList>
            <consortium name="The Broad Institute Genomics Platform"/>
            <consortium name="The Broad Institute Genome Sequencing Center for Infectious Disease"/>
            <person name="Wu L."/>
            <person name="Ma J."/>
        </authorList>
    </citation>
    <scope>NUCLEOTIDE SEQUENCE [LARGE SCALE GENOMIC DNA]</scope>
    <source>
        <strain evidence="3">CGMCC 1.15928</strain>
    </source>
</reference>
<feature type="transmembrane region" description="Helical" evidence="1">
    <location>
        <begin position="126"/>
        <end position="142"/>
    </location>
</feature>
<feature type="transmembrane region" description="Helical" evidence="1">
    <location>
        <begin position="178"/>
        <end position="198"/>
    </location>
</feature>
<evidence type="ECO:0000313" key="3">
    <source>
        <dbReference type="Proteomes" id="UP000628854"/>
    </source>
</evidence>
<keyword evidence="1" id="KW-0812">Transmembrane</keyword>
<proteinExistence type="predicted"/>
<comment type="caution">
    <text evidence="2">The sequence shown here is derived from an EMBL/GenBank/DDBJ whole genome shotgun (WGS) entry which is preliminary data.</text>
</comment>
<keyword evidence="1" id="KW-1133">Transmembrane helix</keyword>
<feature type="transmembrane region" description="Helical" evidence="1">
    <location>
        <begin position="29"/>
        <end position="47"/>
    </location>
</feature>
<dbReference type="EMBL" id="BMKF01000001">
    <property type="protein sequence ID" value="GGB67095.1"/>
    <property type="molecule type" value="Genomic_DNA"/>
</dbReference>
<keyword evidence="1" id="KW-0472">Membrane</keyword>
<feature type="transmembrane region" description="Helical" evidence="1">
    <location>
        <begin position="154"/>
        <end position="172"/>
    </location>
</feature>
<accession>A0ABQ1JFJ3</accession>
<evidence type="ECO:0008006" key="4">
    <source>
        <dbReference type="Google" id="ProtNLM"/>
    </source>
</evidence>
<organism evidence="2 3">
    <name type="scientific">Henriciella pelagia</name>
    <dbReference type="NCBI Taxonomy" id="1977912"/>
    <lineage>
        <taxon>Bacteria</taxon>
        <taxon>Pseudomonadati</taxon>
        <taxon>Pseudomonadota</taxon>
        <taxon>Alphaproteobacteria</taxon>
        <taxon>Hyphomonadales</taxon>
        <taxon>Hyphomonadaceae</taxon>
        <taxon>Henriciella</taxon>
    </lineage>
</organism>
<feature type="transmembrane region" description="Helical" evidence="1">
    <location>
        <begin position="98"/>
        <end position="120"/>
    </location>
</feature>
<dbReference type="RefSeq" id="WP_143434627.1">
    <property type="nucleotide sequence ID" value="NZ_BMKF01000001.1"/>
</dbReference>
<feature type="transmembrane region" description="Helical" evidence="1">
    <location>
        <begin position="59"/>
        <end position="77"/>
    </location>
</feature>
<gene>
    <name evidence="2" type="ORF">GCM10011503_14850</name>
</gene>
<sequence length="206" mass="21720">MSRSMTDDLAYLKDLAESGQNAPLLGGRFLAWWGGLVTIAYISHYLIATGATGLPNEAYAWLWIGFSVIGFGGFKVMQMTFPKSKPGASSLGNQISAVVWMAGGMVLFSFFSGVIIRSVLEGRASLGFLWSVPLVLGIYGICQLTSGLLAKSRALMLAGWGAIASSGVAAVFTGSNTVWLVGAIVAALTVFLPGVMLMRQEPSEVV</sequence>
<dbReference type="Proteomes" id="UP000628854">
    <property type="component" value="Unassembled WGS sequence"/>
</dbReference>
<name>A0ABQ1JFJ3_9PROT</name>
<evidence type="ECO:0000256" key="1">
    <source>
        <dbReference type="SAM" id="Phobius"/>
    </source>
</evidence>
<protein>
    <recommendedName>
        <fullName evidence="4">Transporter</fullName>
    </recommendedName>
</protein>